<feature type="transmembrane region" description="Helical" evidence="1">
    <location>
        <begin position="76"/>
        <end position="96"/>
    </location>
</feature>
<feature type="transmembrane region" description="Helical" evidence="1">
    <location>
        <begin position="49"/>
        <end position="70"/>
    </location>
</feature>
<name>A0A4R5LN14_9GAMM</name>
<sequence>MTLRAFNSVFYQSRTWAVIWAYILLTYLTLPVMRDLLNYLRDMLGRQQLGMAFNSALAIVGLAILFLTLARRDWKTVLSVGTALTLIGLIAVQLKIPEERFHFLQYGLLGVLVFSTAREYSLRTTVLLVLFVVAVGIGDETIQWLLPNRVGDLRDVAMNSAAGVLGAWIGRAYFWQPQADNPAES</sequence>
<gene>
    <name evidence="3" type="ORF">E2F43_17940</name>
</gene>
<dbReference type="OrthoDB" id="5740672at2"/>
<dbReference type="Proteomes" id="UP000295554">
    <property type="component" value="Unassembled WGS sequence"/>
</dbReference>
<dbReference type="NCBIfam" id="NF037970">
    <property type="entry name" value="vanZ_1"/>
    <property type="match status" value="1"/>
</dbReference>
<evidence type="ECO:0000313" key="3">
    <source>
        <dbReference type="EMBL" id="TDG11596.1"/>
    </source>
</evidence>
<evidence type="ECO:0000313" key="4">
    <source>
        <dbReference type="Proteomes" id="UP000295554"/>
    </source>
</evidence>
<feature type="transmembrane region" description="Helical" evidence="1">
    <location>
        <begin position="16"/>
        <end position="37"/>
    </location>
</feature>
<dbReference type="AlphaFoldDB" id="A0A4R5LN14"/>
<dbReference type="InterPro" id="IPR006976">
    <property type="entry name" value="VanZ-like"/>
</dbReference>
<evidence type="ECO:0000256" key="1">
    <source>
        <dbReference type="SAM" id="Phobius"/>
    </source>
</evidence>
<dbReference type="EMBL" id="SMSE01000005">
    <property type="protein sequence ID" value="TDG11596.1"/>
    <property type="molecule type" value="Genomic_DNA"/>
</dbReference>
<keyword evidence="1" id="KW-1133">Transmembrane helix</keyword>
<dbReference type="RefSeq" id="WP_133215314.1">
    <property type="nucleotide sequence ID" value="NZ_SMSE01000005.1"/>
</dbReference>
<accession>A0A4R5LN14</accession>
<proteinExistence type="predicted"/>
<feature type="domain" description="VanZ-like" evidence="2">
    <location>
        <begin position="101"/>
        <end position="170"/>
    </location>
</feature>
<protein>
    <submittedName>
        <fullName evidence="3">VanZ family protein</fullName>
    </submittedName>
</protein>
<organism evidence="3 4">
    <name type="scientific">Seongchinamella unica</name>
    <dbReference type="NCBI Taxonomy" id="2547392"/>
    <lineage>
        <taxon>Bacteria</taxon>
        <taxon>Pseudomonadati</taxon>
        <taxon>Pseudomonadota</taxon>
        <taxon>Gammaproteobacteria</taxon>
        <taxon>Cellvibrionales</taxon>
        <taxon>Halieaceae</taxon>
        <taxon>Seongchinamella</taxon>
    </lineage>
</organism>
<evidence type="ECO:0000259" key="2">
    <source>
        <dbReference type="Pfam" id="PF04892"/>
    </source>
</evidence>
<keyword evidence="4" id="KW-1185">Reference proteome</keyword>
<keyword evidence="1" id="KW-0472">Membrane</keyword>
<dbReference type="Pfam" id="PF04892">
    <property type="entry name" value="VanZ"/>
    <property type="match status" value="1"/>
</dbReference>
<comment type="caution">
    <text evidence="3">The sequence shown here is derived from an EMBL/GenBank/DDBJ whole genome shotgun (WGS) entry which is preliminary data.</text>
</comment>
<reference evidence="3 4" key="1">
    <citation type="submission" date="2019-03" db="EMBL/GenBank/DDBJ databases">
        <title>Seongchinamella monodicae gen. nov., sp. nov., a novel member of the Gammaproteobacteria isolated from a tidal mudflat of beach.</title>
        <authorList>
            <person name="Yang H.G."/>
            <person name="Kang J.W."/>
            <person name="Lee S.D."/>
        </authorList>
    </citation>
    <scope>NUCLEOTIDE SEQUENCE [LARGE SCALE GENOMIC DNA]</scope>
    <source>
        <strain evidence="3 4">GH4-78</strain>
    </source>
</reference>
<keyword evidence="1" id="KW-0812">Transmembrane</keyword>